<organism evidence="1 2">
    <name type="scientific">Pelagimonas phthalicica</name>
    <dbReference type="NCBI Taxonomy" id="1037362"/>
    <lineage>
        <taxon>Bacteria</taxon>
        <taxon>Pseudomonadati</taxon>
        <taxon>Pseudomonadota</taxon>
        <taxon>Alphaproteobacteria</taxon>
        <taxon>Rhodobacterales</taxon>
        <taxon>Roseobacteraceae</taxon>
        <taxon>Pelagimonas</taxon>
    </lineage>
</organism>
<reference evidence="2" key="1">
    <citation type="submission" date="2017-05" db="EMBL/GenBank/DDBJ databases">
        <authorList>
            <person name="Rodrigo-Torres L."/>
            <person name="Arahal R. D."/>
            <person name="Lucena T."/>
        </authorList>
    </citation>
    <scope>NUCLEOTIDE SEQUENCE [LARGE SCALE GENOMIC DNA]</scope>
    <source>
        <strain evidence="2">CECT 8649</strain>
    </source>
</reference>
<dbReference type="AlphaFoldDB" id="A0A238JE30"/>
<dbReference type="Pfam" id="PF07275">
    <property type="entry name" value="ArdA"/>
    <property type="match status" value="1"/>
</dbReference>
<dbReference type="EMBL" id="FXXP01000002">
    <property type="protein sequence ID" value="SMX28222.1"/>
    <property type="molecule type" value="Genomic_DNA"/>
</dbReference>
<proteinExistence type="predicted"/>
<dbReference type="Gene3D" id="1.10.10.1190">
    <property type="entry name" value="Antirestriction protein ArdA, domain 3"/>
    <property type="match status" value="1"/>
</dbReference>
<evidence type="ECO:0000313" key="1">
    <source>
        <dbReference type="EMBL" id="SMX28222.1"/>
    </source>
</evidence>
<dbReference type="InterPro" id="IPR009899">
    <property type="entry name" value="ArdA"/>
</dbReference>
<dbReference type="OrthoDB" id="944647at2"/>
<sequence>MTVTLHAQPYDITACGFYFESYEDYAEKSAKLRNDFGDPVEEFEIQFIDGEDIDCEMAKAIGINQANLADYLTCVEDWEDWEKTLVIFAVGECGYSFDVQECPDSHGIDFYYVDSLRELAERFVEDGVFGDIPERLQFYIDYDAIARDLGMEYSEITIAGERLVYRAA</sequence>
<evidence type="ECO:0000313" key="2">
    <source>
        <dbReference type="Proteomes" id="UP000225972"/>
    </source>
</evidence>
<keyword evidence="2" id="KW-1185">Reference proteome</keyword>
<gene>
    <name evidence="1" type="ORF">TRP8649_02337</name>
</gene>
<accession>A0A238JE30</accession>
<name>A0A238JE30_9RHOB</name>
<dbReference type="RefSeq" id="WP_099247700.1">
    <property type="nucleotide sequence ID" value="NZ_FXXP01000002.1"/>
</dbReference>
<dbReference type="Proteomes" id="UP000225972">
    <property type="component" value="Unassembled WGS sequence"/>
</dbReference>
<protein>
    <submittedName>
        <fullName evidence="1">Antirestriction protein (ArdA)</fullName>
    </submittedName>
</protein>
<dbReference type="InterPro" id="IPR041893">
    <property type="entry name" value="ArdA_dom3"/>
</dbReference>